<protein>
    <recommendedName>
        <fullName evidence="1">Flavin-dependent thymidylate synthase</fullName>
        <shortName evidence="1">FDTS</shortName>
        <ecNumber evidence="1">2.1.1.148</ecNumber>
    </recommendedName>
    <alternativeName>
        <fullName evidence="1">FAD-dependent thymidylate synthase</fullName>
    </alternativeName>
    <alternativeName>
        <fullName evidence="1">Thymidylate synthase ThyX</fullName>
        <shortName evidence="1">TS</shortName>
        <shortName evidence="1">TSase</shortName>
    </alternativeName>
</protein>
<dbReference type="GO" id="GO:0050660">
    <property type="term" value="F:flavin adenine dinucleotide binding"/>
    <property type="evidence" value="ECO:0007669"/>
    <property type="project" value="UniProtKB-UniRule"/>
</dbReference>
<dbReference type="EC" id="2.1.1.148" evidence="1"/>
<feature type="binding site" evidence="1">
    <location>
        <position position="171"/>
    </location>
    <ligand>
        <name>FAD</name>
        <dbReference type="ChEBI" id="CHEBI:57692"/>
        <note>ligand shared between neighboring subunits</note>
    </ligand>
</feature>
<keyword evidence="1" id="KW-0274">FAD</keyword>
<keyword evidence="1 2" id="KW-0489">Methyltransferase</keyword>
<dbReference type="GO" id="GO:0006231">
    <property type="term" value="P:dTMP biosynthetic process"/>
    <property type="evidence" value="ECO:0007669"/>
    <property type="project" value="UniProtKB-UniRule"/>
</dbReference>
<accession>C9KJB1</accession>
<comment type="function">
    <text evidence="1">Catalyzes the reductive methylation of 2'-deoxyuridine-5'-monophosphate (dUMP) to 2'-deoxythymidine-5'-monophosphate (dTMP) while utilizing 5,10-methylenetetrahydrofolate (mTHF) as the methyl donor, and NADPH and FADH(2) as the reductant.</text>
</comment>
<dbReference type="HOGENOM" id="CLU_077585_0_0_9"/>
<dbReference type="Pfam" id="PF02511">
    <property type="entry name" value="Thy1"/>
    <property type="match status" value="1"/>
</dbReference>
<feature type="binding site" evidence="1">
    <location>
        <begin position="87"/>
        <end position="89"/>
    </location>
    <ligand>
        <name>FAD</name>
        <dbReference type="ChEBI" id="CHEBI:57692"/>
        <note>ligand shared between neighboring subunits</note>
    </ligand>
</feature>
<dbReference type="GO" id="GO:0050797">
    <property type="term" value="F:thymidylate synthase (FAD) activity"/>
    <property type="evidence" value="ECO:0007669"/>
    <property type="project" value="UniProtKB-UniRule"/>
</dbReference>
<feature type="binding site" description="in other chain" evidence="1">
    <location>
        <begin position="97"/>
        <end position="99"/>
    </location>
    <ligand>
        <name>dUMP</name>
        <dbReference type="ChEBI" id="CHEBI:246422"/>
        <note>ligand shared between dimeric partners</note>
    </ligand>
</feature>
<comment type="similarity">
    <text evidence="1">Belongs to the thymidylate synthase ThyX family.</text>
</comment>
<dbReference type="PROSITE" id="PS51331">
    <property type="entry name" value="THYX"/>
    <property type="match status" value="1"/>
</dbReference>
<keyword evidence="1" id="KW-0521">NADP</keyword>
<dbReference type="InterPro" id="IPR036098">
    <property type="entry name" value="Thymidylate_synthase_ThyX_sf"/>
</dbReference>
<dbReference type="SUPFAM" id="SSF69796">
    <property type="entry name" value="Thymidylate synthase-complementing protein Thy1"/>
    <property type="match status" value="1"/>
</dbReference>
<evidence type="ECO:0000256" key="1">
    <source>
        <dbReference type="HAMAP-Rule" id="MF_01408"/>
    </source>
</evidence>
<proteinExistence type="inferred from homology"/>
<name>C9KJB1_9FIRM</name>
<comment type="caution">
    <text evidence="2">The sequence shown here is derived from an EMBL/GenBank/DDBJ whole genome shotgun (WGS) entry which is preliminary data.</text>
</comment>
<evidence type="ECO:0000313" key="2">
    <source>
        <dbReference type="EMBL" id="EEX69977.1"/>
    </source>
</evidence>
<feature type="active site" description="Involved in ionization of N3 of dUMP, leading to its activation" evidence="1">
    <location>
        <position position="176"/>
    </location>
</feature>
<dbReference type="AlphaFoldDB" id="C9KJB1"/>
<dbReference type="PANTHER" id="PTHR34934">
    <property type="entry name" value="FLAVIN-DEPENDENT THYMIDYLATE SYNTHASE"/>
    <property type="match status" value="1"/>
</dbReference>
<feature type="binding site" evidence="1">
    <location>
        <position position="176"/>
    </location>
    <ligand>
        <name>dUMP</name>
        <dbReference type="ChEBI" id="CHEBI:246422"/>
        <note>ligand shared between dimeric partners</note>
    </ligand>
</feature>
<feature type="binding site" evidence="1">
    <location>
        <begin position="165"/>
        <end position="167"/>
    </location>
    <ligand>
        <name>FAD</name>
        <dbReference type="ChEBI" id="CHEBI:57692"/>
        <note>ligand shared between neighboring subunits</note>
    </ligand>
</feature>
<dbReference type="STRING" id="500635.MITSMUL_03108"/>
<dbReference type="GO" id="GO:0032259">
    <property type="term" value="P:methylation"/>
    <property type="evidence" value="ECO:0007669"/>
    <property type="project" value="UniProtKB-KW"/>
</dbReference>
<comment type="catalytic activity">
    <reaction evidence="1">
        <text>dUMP + (6R)-5,10-methylene-5,6,7,8-tetrahydrofolate + NADPH + H(+) = dTMP + (6S)-5,6,7,8-tetrahydrofolate + NADP(+)</text>
        <dbReference type="Rhea" id="RHEA:29043"/>
        <dbReference type="ChEBI" id="CHEBI:15378"/>
        <dbReference type="ChEBI" id="CHEBI:15636"/>
        <dbReference type="ChEBI" id="CHEBI:57453"/>
        <dbReference type="ChEBI" id="CHEBI:57783"/>
        <dbReference type="ChEBI" id="CHEBI:58349"/>
        <dbReference type="ChEBI" id="CHEBI:63528"/>
        <dbReference type="ChEBI" id="CHEBI:246422"/>
        <dbReference type="EC" id="2.1.1.148"/>
    </reaction>
</comment>
<comment type="pathway">
    <text evidence="1">Pyrimidine metabolism; dTTP biosynthesis.</text>
</comment>
<sequence>MIERRIILNVILLTHTPEPEKIIAAAAKLCYSQKADIQSLMDGLEPDTVKTFISKLMSMHHESPLEHVSFTFAVEDVSRALLAQITRHRLASFSVRSQRYCSEETFKAVIPDSIDKDPKKRVIFRDAIVDAKNAYNGLQRLGVKNEDARAVLPNACCTRMVFTMNLRELLHFFNLRCCVRAQTEIRELANQMLILCKEVSPILFEHAGAHCESLGYCPEGKMSCGRAPTIEKLLSVYRSK</sequence>
<dbReference type="InterPro" id="IPR003669">
    <property type="entry name" value="Thymidylate_synthase_ThyX"/>
</dbReference>
<keyword evidence="1" id="KW-0545">Nucleotide biosynthesis</keyword>
<dbReference type="eggNOG" id="COG1351">
    <property type="taxonomic scope" value="Bacteria"/>
</dbReference>
<dbReference type="GO" id="GO:0070402">
    <property type="term" value="F:NADPH binding"/>
    <property type="evidence" value="ECO:0007669"/>
    <property type="project" value="TreeGrafter"/>
</dbReference>
<dbReference type="NCBIfam" id="TIGR02170">
    <property type="entry name" value="thyX"/>
    <property type="match status" value="1"/>
</dbReference>
<dbReference type="CDD" id="cd20175">
    <property type="entry name" value="ThyX"/>
    <property type="match status" value="1"/>
</dbReference>
<comment type="cofactor">
    <cofactor evidence="1">
        <name>FAD</name>
        <dbReference type="ChEBI" id="CHEBI:57692"/>
    </cofactor>
    <text evidence="1">Binds 4 FAD per tetramer. Each FAD binding site is formed by three monomers.</text>
</comment>
<feature type="binding site" evidence="1">
    <location>
        <position position="63"/>
    </location>
    <ligand>
        <name>FAD</name>
        <dbReference type="ChEBI" id="CHEBI:57692"/>
        <note>ligand shared between neighboring subunits</note>
    </ligand>
</feature>
<dbReference type="GO" id="GO:0006235">
    <property type="term" value="P:dTTP biosynthetic process"/>
    <property type="evidence" value="ECO:0007669"/>
    <property type="project" value="UniProtKB-UniRule"/>
</dbReference>
<keyword evidence="3" id="KW-1185">Reference proteome</keyword>
<reference evidence="2" key="1">
    <citation type="submission" date="2009-09" db="EMBL/GenBank/DDBJ databases">
        <authorList>
            <person name="Weinstock G."/>
            <person name="Sodergren E."/>
            <person name="Clifton S."/>
            <person name="Fulton L."/>
            <person name="Fulton B."/>
            <person name="Courtney L."/>
            <person name="Fronick C."/>
            <person name="Harrison M."/>
            <person name="Strong C."/>
            <person name="Farmer C."/>
            <person name="Delahaunty K."/>
            <person name="Markovic C."/>
            <person name="Hall O."/>
            <person name="Minx P."/>
            <person name="Tomlinson C."/>
            <person name="Mitreva M."/>
            <person name="Nelson J."/>
            <person name="Hou S."/>
            <person name="Wollam A."/>
            <person name="Pepin K.H."/>
            <person name="Johnson M."/>
            <person name="Bhonagiri V."/>
            <person name="Nash W.E."/>
            <person name="Warren W."/>
            <person name="Chinwalla A."/>
            <person name="Mardis E.R."/>
            <person name="Wilson R.K."/>
        </authorList>
    </citation>
    <scope>NUCLEOTIDE SEQUENCE [LARGE SCALE GENOMIC DNA]</scope>
    <source>
        <strain evidence="2">DSM 20544</strain>
    </source>
</reference>
<keyword evidence="1" id="KW-0285">Flavoprotein</keyword>
<dbReference type="HAMAP" id="MF_01408">
    <property type="entry name" value="ThyX"/>
    <property type="match status" value="1"/>
</dbReference>
<comment type="subunit">
    <text evidence="1">Homotetramer.</text>
</comment>
<feature type="binding site" evidence="1">
    <location>
        <begin position="84"/>
        <end position="87"/>
    </location>
    <ligand>
        <name>dUMP</name>
        <dbReference type="ChEBI" id="CHEBI:246422"/>
        <note>ligand shared between dimeric partners</note>
    </ligand>
</feature>
<dbReference type="Gene3D" id="3.30.1360.170">
    <property type="match status" value="1"/>
</dbReference>
<comment type="caution">
    <text evidence="1">Lacks conserved residue(s) required for the propagation of feature annotation.</text>
</comment>
<dbReference type="PANTHER" id="PTHR34934:SF1">
    <property type="entry name" value="FLAVIN-DEPENDENT THYMIDYLATE SYNTHASE"/>
    <property type="match status" value="1"/>
</dbReference>
<keyword evidence="1 2" id="KW-0808">Transferase</keyword>
<dbReference type="EMBL" id="ABWK02000001">
    <property type="protein sequence ID" value="EEX69977.1"/>
    <property type="molecule type" value="Genomic_DNA"/>
</dbReference>
<gene>
    <name evidence="1 2" type="primary">thyX</name>
    <name evidence="2" type="ORF">MITSMUL_03108</name>
</gene>
<dbReference type="Proteomes" id="UP000003671">
    <property type="component" value="Unassembled WGS sequence"/>
</dbReference>
<feature type="binding site" description="in other chain" evidence="1">
    <location>
        <position position="149"/>
    </location>
    <ligand>
        <name>dUMP</name>
        <dbReference type="ChEBI" id="CHEBI:246422"/>
        <note>ligand shared between dimeric partners</note>
    </ligand>
</feature>
<dbReference type="GO" id="GO:0004799">
    <property type="term" value="F:thymidylate synthase activity"/>
    <property type="evidence" value="ECO:0007669"/>
    <property type="project" value="TreeGrafter"/>
</dbReference>
<evidence type="ECO:0000313" key="3">
    <source>
        <dbReference type="Proteomes" id="UP000003671"/>
    </source>
</evidence>
<dbReference type="UniPathway" id="UPA00575"/>
<organism evidence="2 3">
    <name type="scientific">Mitsuokella multacida DSM 20544</name>
    <dbReference type="NCBI Taxonomy" id="500635"/>
    <lineage>
        <taxon>Bacteria</taxon>
        <taxon>Bacillati</taxon>
        <taxon>Bacillota</taxon>
        <taxon>Negativicutes</taxon>
        <taxon>Selenomonadales</taxon>
        <taxon>Selenomonadaceae</taxon>
        <taxon>Mitsuokella</taxon>
    </lineage>
</organism>